<dbReference type="PANTHER" id="PTHR48051:SF1">
    <property type="entry name" value="RAS SUPPRESSOR PROTEIN 1"/>
    <property type="match status" value="1"/>
</dbReference>
<dbReference type="Pfam" id="PF14496">
    <property type="entry name" value="NEL"/>
    <property type="match status" value="1"/>
</dbReference>
<evidence type="ECO:0000313" key="9">
    <source>
        <dbReference type="EMBL" id="MQU26909.1"/>
    </source>
</evidence>
<evidence type="ECO:0000259" key="7">
    <source>
        <dbReference type="PROSITE" id="PS52053"/>
    </source>
</evidence>
<reference evidence="8 10" key="1">
    <citation type="submission" date="2019-10" db="EMBL/GenBank/DDBJ databases">
        <title>Evaluation of single-gene subtyping targets for Pseudomonas.</title>
        <authorList>
            <person name="Reichler S.J."/>
            <person name="Orsi R.H."/>
            <person name="Wiedmann M."/>
            <person name="Martin N.H."/>
            <person name="Murphy S.I."/>
        </authorList>
    </citation>
    <scope>NUCLEOTIDE SEQUENCE</scope>
    <source>
        <strain evidence="9 10">FSL R10-1984</strain>
        <strain evidence="8">FSL R10-2339</strain>
    </source>
</reference>
<dbReference type="SMART" id="SM00369">
    <property type="entry name" value="LRR_TYP"/>
    <property type="match status" value="3"/>
</dbReference>
<dbReference type="InterPro" id="IPR046673">
    <property type="entry name" value="ToxA_N"/>
</dbReference>
<keyword evidence="5" id="KW-0843">Virulence</keyword>
<dbReference type="EC" id="2.3.2.27" evidence="2"/>
<dbReference type="EMBL" id="WIWC01000016">
    <property type="protein sequence ID" value="MQT80740.1"/>
    <property type="molecule type" value="Genomic_DNA"/>
</dbReference>
<dbReference type="GO" id="GO:0016567">
    <property type="term" value="P:protein ubiquitination"/>
    <property type="evidence" value="ECO:0007669"/>
    <property type="project" value="InterPro"/>
</dbReference>
<comment type="PTM">
    <text evidence="6">Ubiquitinated in the presence of host E1 ubiquitin-activating enzyme, E2 ubiquitin-conjugating enzyme and ubiquitin.</text>
</comment>
<protein>
    <recommendedName>
        <fullName evidence="2">RING-type E3 ubiquitin transferase</fullName>
        <ecNumber evidence="2">2.3.2.27</ecNumber>
    </recommendedName>
</protein>
<evidence type="ECO:0000313" key="10">
    <source>
        <dbReference type="Proteomes" id="UP000437970"/>
    </source>
</evidence>
<keyword evidence="6" id="KW-0832">Ubl conjugation</keyword>
<keyword evidence="3" id="KW-0433">Leucine-rich repeat</keyword>
<evidence type="ECO:0000256" key="4">
    <source>
        <dbReference type="ARBA" id="ARBA00022737"/>
    </source>
</evidence>
<comment type="similarity">
    <text evidence="6">Belongs to the LRR-containing bacterial E3 ligase family.</text>
</comment>
<dbReference type="Proteomes" id="UP000437970">
    <property type="component" value="Unassembled WGS sequence"/>
</dbReference>
<evidence type="ECO:0000256" key="6">
    <source>
        <dbReference type="PROSITE-ProRule" id="PRU01398"/>
    </source>
</evidence>
<keyword evidence="6" id="KW-0964">Secreted</keyword>
<dbReference type="GO" id="GO:0061630">
    <property type="term" value="F:ubiquitin protein ligase activity"/>
    <property type="evidence" value="ECO:0007669"/>
    <property type="project" value="UniProtKB-EC"/>
</dbReference>
<dbReference type="InterPro" id="IPR050216">
    <property type="entry name" value="LRR_domain-containing"/>
</dbReference>
<evidence type="ECO:0000313" key="8">
    <source>
        <dbReference type="EMBL" id="MQT80740.1"/>
    </source>
</evidence>
<evidence type="ECO:0000256" key="5">
    <source>
        <dbReference type="ARBA" id="ARBA00023026"/>
    </source>
</evidence>
<comment type="catalytic activity">
    <reaction evidence="1">
        <text>S-ubiquitinyl-[E2 ubiquitin-conjugating enzyme]-L-cysteine + [acceptor protein]-L-lysine = [E2 ubiquitin-conjugating enzyme]-L-cysteine + N(6)-ubiquitinyl-[acceptor protein]-L-lysine.</text>
        <dbReference type="EC" id="2.3.2.27"/>
    </reaction>
</comment>
<keyword evidence="6" id="KW-1035">Host cytoplasm</keyword>
<dbReference type="InterPro" id="IPR029487">
    <property type="entry name" value="NEL_dom"/>
</dbReference>
<dbReference type="Pfam" id="PF13855">
    <property type="entry name" value="LRR_8"/>
    <property type="match status" value="1"/>
</dbReference>
<keyword evidence="6" id="KW-0808">Transferase</keyword>
<dbReference type="SUPFAM" id="SSF52058">
    <property type="entry name" value="L domain-like"/>
    <property type="match status" value="1"/>
</dbReference>
<dbReference type="PROSITE" id="PS51450">
    <property type="entry name" value="LRR"/>
    <property type="match status" value="2"/>
</dbReference>
<dbReference type="GO" id="GO:0005737">
    <property type="term" value="C:cytoplasm"/>
    <property type="evidence" value="ECO:0007669"/>
    <property type="project" value="TreeGrafter"/>
</dbReference>
<dbReference type="InterPro" id="IPR003591">
    <property type="entry name" value="Leu-rich_rpt_typical-subtyp"/>
</dbReference>
<dbReference type="PROSITE" id="PS52053">
    <property type="entry name" value="NEL"/>
    <property type="match status" value="1"/>
</dbReference>
<dbReference type="RefSeq" id="WP_153378824.1">
    <property type="nucleotide sequence ID" value="NZ_JBITTT010000001.1"/>
</dbReference>
<proteinExistence type="inferred from homology"/>
<dbReference type="PANTHER" id="PTHR48051">
    <property type="match status" value="1"/>
</dbReference>
<dbReference type="GO" id="GO:0005576">
    <property type="term" value="C:extracellular region"/>
    <property type="evidence" value="ECO:0007669"/>
    <property type="project" value="UniProtKB-UniRule"/>
</dbReference>
<dbReference type="EMBL" id="WIVW01000010">
    <property type="protein sequence ID" value="MQU26909.1"/>
    <property type="molecule type" value="Genomic_DNA"/>
</dbReference>
<accession>A0A6A7YZT4</accession>
<dbReference type="InterPro" id="IPR032675">
    <property type="entry name" value="LRR_dom_sf"/>
</dbReference>
<dbReference type="Gene3D" id="1.20.58.360">
    <property type="entry name" value="Shigella T3SS effector IpaH defines"/>
    <property type="match status" value="1"/>
</dbReference>
<comment type="caution">
    <text evidence="8">The sequence shown here is derived from an EMBL/GenBank/DDBJ whole genome shotgun (WGS) entry which is preliminary data.</text>
</comment>
<sequence length="1704" mass="192497">MTDTSDYVMTTAESSAISRGRDLANLPVENLHQSYLTFSLAPWFKRALPSVREALRINFERGQETQREVARVYAQVQSIENFAEPLLNAALAARGWIDANPRTYGIKHVRLLSNLVLFFAEQQIKLVDPLIQLVWPGLLTPESLELNLVESITHQSLLQAALQNFELSETIEGGFDAGSCTYEVVGSQQFKQEALKPEEFAQICRDLDLGMQYQWHLNRVFDPVDEHYSMEDTHSKAFKLHQKFSENLHHEFMCALHIAFMKGEMIPTHYKFLLKLLGSTVSLLSNFSLAYSTLQIMAFEVPGVLVFWPQRRPIGQSQTCLLYLPGSPIRTFQAFDSFDLLKATLRQWLNNREFSLYFFQLVPLRHRAEFMRRTDAKNMTWDSLLLRRPPIINEPALMSETGHRSQTKDPFIVTWGLQLAKIKDDATLLIVPTEEEDSKSRLSRQASFLNLGLSLLTLTLGFVPVLGELLLVISVIQLGEEIYDGIKAWQRGDQVAALEHLFDVAQNVALAAGTGAIAKVLKPSPIVDALAPIKSVSGQTRLWRPDLELYALKNVSLEGVEPNAQGIYTIRTSQFIKLDGQVFEVTNDTTSQQWLIKHPSDSEAYRPRLNYNESGAWTHELDNPMQWSRLELFRRLGPEAQGFSDTSAEHIMAASNTGDDVLRKVYIDNLELPPLLADSMERVRIIEKIERFIVDMKQGVARGADYAALQLELLTQLPGWPPSKVLRVVDEHGAVVKEYGSDLLATHPRLQMAEAQINNGDLLTAILEALSTEQVHTLLGRSLDVQQQQVKALVQQLGELAQSKKTAIFALIYARDEVLTPEMSSLRAQFPSLPSRVMAELIKHMTAAELSTLQSNGRFPMSVLEEARRHVQMLRLNRALEGLYFQGLSSADSNSLVFHTITGLEGWPTNVRLVLRDKATSAVLESVGGTSALYSREFFKTGEEYEFYLPTIDSVKSSSHLSECIAQSLSTTELQSLGLPAPESSKRLSHKIADFAASHRTLGAKALGLQRIKPWFKSPLRLADSRVGYTLGGRSSHVSRESRALMLRDLVSQLYPQMSEEQVGQFLLTLNMTPELTAGALGRLKAELDKLHNDLNNWMAKPVWSQPRIGPAVLVPLRDKRAMSLALIQAWRRQSERTSFGDRLGYVLNLNAWPVDSLPTLSANFDHVTELHLSHSPSGKFPAGFLQKFPQLRVLSLRNNQLSELPAEVSGMTELLDLNLQGNQIVLTDRSSAVLSGLTKLKTLNLTGNNLGRRISVRRMTALEHLYLRYTESQTWPEGVEALVHLQTLDLRDNAISRIPLEVLTAERNPINRITHLHDNPLSADSLRRLDIYRREQRIDFGIAPRRQHTVQTRSIYHWANQPTSEETGIWNDLSGHDGSTDFFRVLEDLSTSSDYLHGRANLSQRVWRILNAMHDNSELRTQLFEVSANPNTCADGVPMIFSDLELRFQIFTALCAPNAEEELLKLAQGLFRIDLLNTHVQGIIDARVALVHSEQQGYVQELQRLIDADSRNLAPRPLADMTPQEQQEVAYRLGTQQALRLAQRLSPIDLQARIDRVEPLEVQMYYHVKLARELGLPARPKSMIFEKIANVTSEQLKAAKQHVLNEDTAPAKIAFIEKQSFWESFLEKKYPGEFQVIDSPLHARMQVLYVAREKLSSQQYVSQTEKVGRNRLREREALVRRLTRMEIDEHPLAEVLSSSSSDI</sequence>
<evidence type="ECO:0000256" key="3">
    <source>
        <dbReference type="ARBA" id="ARBA00022614"/>
    </source>
</evidence>
<feature type="domain" description="NEL" evidence="7">
    <location>
        <begin position="1351"/>
        <end position="1704"/>
    </location>
</feature>
<evidence type="ECO:0000256" key="2">
    <source>
        <dbReference type="ARBA" id="ARBA00012483"/>
    </source>
</evidence>
<dbReference type="InterPro" id="IPR001611">
    <property type="entry name" value="Leu-rich_rpt"/>
</dbReference>
<organism evidence="8">
    <name type="scientific">Pseudomonas helleri</name>
    <dbReference type="NCBI Taxonomy" id="1608996"/>
    <lineage>
        <taxon>Bacteria</taxon>
        <taxon>Pseudomonadati</taxon>
        <taxon>Pseudomonadota</taxon>
        <taxon>Gammaproteobacteria</taxon>
        <taxon>Pseudomonadales</taxon>
        <taxon>Pseudomonadaceae</taxon>
        <taxon>Pseudomonas</taxon>
    </lineage>
</organism>
<name>A0A6A7YZT4_9PSED</name>
<gene>
    <name evidence="8" type="ORF">GHN86_11800</name>
    <name evidence="9" type="ORF">GHO29_10455</name>
</gene>
<feature type="active site" description="Glycyl thioester intermediate" evidence="6">
    <location>
        <position position="1434"/>
    </location>
</feature>
<keyword evidence="4" id="KW-0677">Repeat</keyword>
<dbReference type="Gene3D" id="3.80.10.10">
    <property type="entry name" value="Ribonuclease Inhibitor"/>
    <property type="match status" value="1"/>
</dbReference>
<dbReference type="Pfam" id="PF20178">
    <property type="entry name" value="ToxA_N"/>
    <property type="match status" value="1"/>
</dbReference>
<evidence type="ECO:0000256" key="1">
    <source>
        <dbReference type="ARBA" id="ARBA00000900"/>
    </source>
</evidence>
<keyword evidence="6" id="KW-0833">Ubl conjugation pathway</keyword>